<dbReference type="InterPro" id="IPR001789">
    <property type="entry name" value="Sig_transdc_resp-reg_receiver"/>
</dbReference>
<dbReference type="Proteomes" id="UP000198625">
    <property type="component" value="Unassembled WGS sequence"/>
</dbReference>
<dbReference type="SMART" id="SM00448">
    <property type="entry name" value="REC"/>
    <property type="match status" value="1"/>
</dbReference>
<dbReference type="InterPro" id="IPR046947">
    <property type="entry name" value="LytR-like"/>
</dbReference>
<evidence type="ECO:0000259" key="4">
    <source>
        <dbReference type="PROSITE" id="PS50110"/>
    </source>
</evidence>
<dbReference type="InterPro" id="IPR007492">
    <property type="entry name" value="LytTR_DNA-bd_dom"/>
</dbReference>
<feature type="domain" description="Response regulatory" evidence="4">
    <location>
        <begin position="3"/>
        <end position="118"/>
    </location>
</feature>
<dbReference type="FunFam" id="3.40.50.2300:FF:000051">
    <property type="entry name" value="Two-component response regulator yehT"/>
    <property type="match status" value="1"/>
</dbReference>
<gene>
    <name evidence="6" type="ORF">SAMN05660462_02729</name>
</gene>
<dbReference type="PROSITE" id="PS50930">
    <property type="entry name" value="HTH_LYTTR"/>
    <property type="match status" value="1"/>
</dbReference>
<dbReference type="Gene3D" id="3.40.50.2300">
    <property type="match status" value="1"/>
</dbReference>
<keyword evidence="7" id="KW-1185">Reference proteome</keyword>
<evidence type="ECO:0000256" key="1">
    <source>
        <dbReference type="ARBA" id="ARBA00018672"/>
    </source>
</evidence>
<feature type="modified residue" description="4-aspartylphosphate" evidence="3">
    <location>
        <position position="54"/>
    </location>
</feature>
<dbReference type="CDD" id="cd17532">
    <property type="entry name" value="REC_LytTR_AlgR-like"/>
    <property type="match status" value="1"/>
</dbReference>
<sequence length="254" mass="30036">MYRCLIVDDEMPARQELIYILRGIEGMEVIGEASHGMEALRLIEELKPHIVFLDIQMPQMSGIEVARRLSYKDENTPIVIFVTAYDQFALEAFEVNAIDYLLKPIREERLEKSLKKIISTEREKPSKDKLDKLIEYIQLNNKKAPQRISVYHQDRLIPIETKDIIYITTEDRNTIIHSRKGKFETNHTLNELMENLDSTVFFRSHKSYIVNLNYIESIEPWFNSTYNINLKDNDDVIPVSRNYFKEFKKIMNIE</sequence>
<organism evidence="6 7">
    <name type="scientific">Proteiniborus ethanoligenes</name>
    <dbReference type="NCBI Taxonomy" id="415015"/>
    <lineage>
        <taxon>Bacteria</taxon>
        <taxon>Bacillati</taxon>
        <taxon>Bacillota</taxon>
        <taxon>Clostridia</taxon>
        <taxon>Eubacteriales</taxon>
        <taxon>Proteiniborus</taxon>
    </lineage>
</organism>
<dbReference type="SMART" id="SM00850">
    <property type="entry name" value="LytTR"/>
    <property type="match status" value="1"/>
</dbReference>
<name>A0A1H3S6X1_9FIRM</name>
<dbReference type="STRING" id="415015.SAMN05660462_02729"/>
<evidence type="ECO:0000313" key="6">
    <source>
        <dbReference type="EMBL" id="SDZ33335.1"/>
    </source>
</evidence>
<dbReference type="Pfam" id="PF04397">
    <property type="entry name" value="LytTR"/>
    <property type="match status" value="1"/>
</dbReference>
<evidence type="ECO:0000256" key="3">
    <source>
        <dbReference type="PROSITE-ProRule" id="PRU00169"/>
    </source>
</evidence>
<dbReference type="SUPFAM" id="SSF52172">
    <property type="entry name" value="CheY-like"/>
    <property type="match status" value="1"/>
</dbReference>
<keyword evidence="3" id="KW-0597">Phosphoprotein</keyword>
<dbReference type="OrthoDB" id="9809318at2"/>
<dbReference type="GO" id="GO:0000156">
    <property type="term" value="F:phosphorelay response regulator activity"/>
    <property type="evidence" value="ECO:0007669"/>
    <property type="project" value="InterPro"/>
</dbReference>
<dbReference type="PROSITE" id="PS50110">
    <property type="entry name" value="RESPONSE_REGULATORY"/>
    <property type="match status" value="1"/>
</dbReference>
<dbReference type="AlphaFoldDB" id="A0A1H3S6X1"/>
<dbReference type="GO" id="GO:0003677">
    <property type="term" value="F:DNA binding"/>
    <property type="evidence" value="ECO:0007669"/>
    <property type="project" value="InterPro"/>
</dbReference>
<dbReference type="Pfam" id="PF00072">
    <property type="entry name" value="Response_reg"/>
    <property type="match status" value="1"/>
</dbReference>
<dbReference type="PANTHER" id="PTHR37299:SF1">
    <property type="entry name" value="STAGE 0 SPORULATION PROTEIN A HOMOLOG"/>
    <property type="match status" value="1"/>
</dbReference>
<feature type="domain" description="HTH LytTR-type" evidence="5">
    <location>
        <begin position="148"/>
        <end position="253"/>
    </location>
</feature>
<reference evidence="7" key="1">
    <citation type="submission" date="2016-10" db="EMBL/GenBank/DDBJ databases">
        <authorList>
            <person name="Varghese N."/>
            <person name="Submissions S."/>
        </authorList>
    </citation>
    <scope>NUCLEOTIDE SEQUENCE [LARGE SCALE GENOMIC DNA]</scope>
    <source>
        <strain evidence="7">DSM 21650</strain>
    </source>
</reference>
<accession>A0A1H3S6X1</accession>
<dbReference type="EMBL" id="FNQE01000037">
    <property type="protein sequence ID" value="SDZ33335.1"/>
    <property type="molecule type" value="Genomic_DNA"/>
</dbReference>
<proteinExistence type="predicted"/>
<protein>
    <recommendedName>
        <fullName evidence="1">Stage 0 sporulation protein A homolog</fullName>
    </recommendedName>
</protein>
<dbReference type="InterPro" id="IPR011006">
    <property type="entry name" value="CheY-like_superfamily"/>
</dbReference>
<evidence type="ECO:0000256" key="2">
    <source>
        <dbReference type="ARBA" id="ARBA00024867"/>
    </source>
</evidence>
<evidence type="ECO:0000259" key="5">
    <source>
        <dbReference type="PROSITE" id="PS50930"/>
    </source>
</evidence>
<evidence type="ECO:0000313" key="7">
    <source>
        <dbReference type="Proteomes" id="UP000198625"/>
    </source>
</evidence>
<dbReference type="Gene3D" id="2.40.50.40">
    <property type="match status" value="1"/>
</dbReference>
<dbReference type="RefSeq" id="WP_091732435.1">
    <property type="nucleotide sequence ID" value="NZ_FNQE01000037.1"/>
</dbReference>
<dbReference type="Gene3D" id="2.20.25.10">
    <property type="match status" value="1"/>
</dbReference>
<dbReference type="PANTHER" id="PTHR37299">
    <property type="entry name" value="TRANSCRIPTIONAL REGULATOR-RELATED"/>
    <property type="match status" value="1"/>
</dbReference>
<comment type="function">
    <text evidence="2">May play the central regulatory role in sporulation. It may be an element of the effector pathway responsible for the activation of sporulation genes in response to nutritional stress. Spo0A may act in concert with spo0H (a sigma factor) to control the expression of some genes that are critical to the sporulation process.</text>
</comment>